<keyword evidence="1 6" id="KW-0560">Oxidoreductase</keyword>
<dbReference type="PIRSF" id="PIRSF000105">
    <property type="entry name" value="HCDH"/>
    <property type="match status" value="1"/>
</dbReference>
<dbReference type="Pfam" id="PF00725">
    <property type="entry name" value="3HCDH"/>
    <property type="match status" value="1"/>
</dbReference>
<evidence type="ECO:0000256" key="3">
    <source>
        <dbReference type="PIRSR" id="PIRSR000105-2"/>
    </source>
</evidence>
<feature type="binding site" evidence="3">
    <location>
        <position position="105"/>
    </location>
    <ligand>
        <name>NAD(+)</name>
        <dbReference type="ChEBI" id="CHEBI:57540"/>
    </ligand>
</feature>
<dbReference type="InterPro" id="IPR006176">
    <property type="entry name" value="3-OHacyl-CoA_DH_NAD-bd"/>
</dbReference>
<dbReference type="EC" id="1.1.1.157" evidence="6"/>
<evidence type="ECO:0000259" key="4">
    <source>
        <dbReference type="Pfam" id="PF00725"/>
    </source>
</evidence>
<feature type="binding site" evidence="3">
    <location>
        <position position="287"/>
    </location>
    <ligand>
        <name>NAD(+)</name>
        <dbReference type="ChEBI" id="CHEBI:57540"/>
    </ligand>
</feature>
<accession>A0A841H260</accession>
<dbReference type="Gene3D" id="3.40.50.720">
    <property type="entry name" value="NAD(P)-binding Rossmann-like Domain"/>
    <property type="match status" value="1"/>
</dbReference>
<evidence type="ECO:0000256" key="2">
    <source>
        <dbReference type="PIRSR" id="PIRSR000105-1"/>
    </source>
</evidence>
<keyword evidence="3" id="KW-0520">NAD</keyword>
<dbReference type="Pfam" id="PF02737">
    <property type="entry name" value="3HCDH_N"/>
    <property type="match status" value="1"/>
</dbReference>
<name>A0A841H260_9BACT</name>
<dbReference type="InterPro" id="IPR013328">
    <property type="entry name" value="6PGD_dom2"/>
</dbReference>
<dbReference type="PANTHER" id="PTHR48075">
    <property type="entry name" value="3-HYDROXYACYL-COA DEHYDROGENASE FAMILY PROTEIN"/>
    <property type="match status" value="1"/>
</dbReference>
<dbReference type="FunFam" id="3.40.50.720:FF:000009">
    <property type="entry name" value="Fatty oxidation complex, alpha subunit"/>
    <property type="match status" value="1"/>
</dbReference>
<dbReference type="AlphaFoldDB" id="A0A841H260"/>
<dbReference type="InterPro" id="IPR008927">
    <property type="entry name" value="6-PGluconate_DH-like_C_sf"/>
</dbReference>
<feature type="site" description="Important for catalytic activity" evidence="2">
    <location>
        <position position="153"/>
    </location>
</feature>
<dbReference type="GO" id="GO:0070403">
    <property type="term" value="F:NAD+ binding"/>
    <property type="evidence" value="ECO:0007669"/>
    <property type="project" value="InterPro"/>
</dbReference>
<dbReference type="InterPro" id="IPR036291">
    <property type="entry name" value="NAD(P)-bd_dom_sf"/>
</dbReference>
<dbReference type="GO" id="GO:0008691">
    <property type="term" value="F:3-hydroxybutyryl-CoA dehydrogenase activity"/>
    <property type="evidence" value="ECO:0007669"/>
    <property type="project" value="UniProtKB-EC"/>
</dbReference>
<gene>
    <name evidence="6" type="ORF">HNQ61_003715</name>
</gene>
<dbReference type="GO" id="GO:0006631">
    <property type="term" value="P:fatty acid metabolic process"/>
    <property type="evidence" value="ECO:0007669"/>
    <property type="project" value="InterPro"/>
</dbReference>
<evidence type="ECO:0000313" key="6">
    <source>
        <dbReference type="EMBL" id="MBB6072054.1"/>
    </source>
</evidence>
<protein>
    <submittedName>
        <fullName evidence="6">3-hydroxybutyryl-CoA dehydrogenase</fullName>
        <ecNumber evidence="6">1.1.1.157</ecNumber>
    </submittedName>
</protein>
<dbReference type="SUPFAM" id="SSF48179">
    <property type="entry name" value="6-phosphogluconate dehydrogenase C-terminal domain-like"/>
    <property type="match status" value="1"/>
</dbReference>
<feature type="binding site" evidence="3">
    <location>
        <position position="110"/>
    </location>
    <ligand>
        <name>NAD(+)</name>
        <dbReference type="ChEBI" id="CHEBI:57540"/>
    </ligand>
</feature>
<evidence type="ECO:0000259" key="5">
    <source>
        <dbReference type="Pfam" id="PF02737"/>
    </source>
</evidence>
<dbReference type="PANTHER" id="PTHR48075:SF5">
    <property type="entry name" value="3-HYDROXYBUTYRYL-COA DEHYDROGENASE"/>
    <property type="match status" value="1"/>
</dbReference>
<feature type="binding site" evidence="3">
    <location>
        <position position="45"/>
    </location>
    <ligand>
        <name>NAD(+)</name>
        <dbReference type="ChEBI" id="CHEBI:57540"/>
    </ligand>
</feature>
<feature type="binding site" evidence="3">
    <location>
        <begin position="22"/>
        <end position="27"/>
    </location>
    <ligand>
        <name>NAD(+)</name>
        <dbReference type="ChEBI" id="CHEBI:57540"/>
    </ligand>
</feature>
<dbReference type="InterPro" id="IPR022694">
    <property type="entry name" value="3-OHacyl-CoA_DH"/>
</dbReference>
<feature type="binding site" evidence="3">
    <location>
        <position position="132"/>
    </location>
    <ligand>
        <name>NAD(+)</name>
        <dbReference type="ChEBI" id="CHEBI:57540"/>
    </ligand>
</feature>
<dbReference type="Gene3D" id="1.10.1040.10">
    <property type="entry name" value="N-(1-d-carboxylethyl)-l-norvaline Dehydrogenase, domain 2"/>
    <property type="match status" value="1"/>
</dbReference>
<dbReference type="Proteomes" id="UP000582837">
    <property type="component" value="Unassembled WGS sequence"/>
</dbReference>
<proteinExistence type="predicted"/>
<organism evidence="6 7">
    <name type="scientific">Longimicrobium terrae</name>
    <dbReference type="NCBI Taxonomy" id="1639882"/>
    <lineage>
        <taxon>Bacteria</taxon>
        <taxon>Pseudomonadati</taxon>
        <taxon>Gemmatimonadota</taxon>
        <taxon>Longimicrobiia</taxon>
        <taxon>Longimicrobiales</taxon>
        <taxon>Longimicrobiaceae</taxon>
        <taxon>Longimicrobium</taxon>
    </lineage>
</organism>
<feature type="binding site" evidence="3">
    <location>
        <position position="156"/>
    </location>
    <ligand>
        <name>NAD(+)</name>
        <dbReference type="ChEBI" id="CHEBI:57540"/>
    </ligand>
</feature>
<sequence>MATTDKAPAAPAHDLATIGVVGAGVMGVGVAQNLAQTGHRVLLLDLKDEVLDTARAQIRQNVRFHGMFSGTRGGPSPAEVLERITFTTDYAPFRDADFVVENATEKVAVKESIYPVLDAVCPPHAVFAANTSCISITRIGSWTGRPDRVLGMHFMNPVPLKPVVETIRGFHTSQHTVNTALRFLGQMGKEGIVVNDLPGFVSNRVLMITINEAVWEVQDGVASAEDIDRIFVTCFGHKMGPLATGDLIGLDTILHSLQILQESYGDPKFRPAPLLVKMVDAGLHGRKSGRGFFDYSVPGAAPAAA</sequence>
<feature type="domain" description="3-hydroxyacyl-CoA dehydrogenase C-terminal" evidence="4">
    <location>
        <begin position="199"/>
        <end position="295"/>
    </location>
</feature>
<keyword evidence="7" id="KW-1185">Reference proteome</keyword>
<dbReference type="InterPro" id="IPR006108">
    <property type="entry name" value="3HC_DH_C"/>
</dbReference>
<feature type="domain" description="3-hydroxyacyl-CoA dehydrogenase NAD binding" evidence="5">
    <location>
        <begin position="17"/>
        <end position="196"/>
    </location>
</feature>
<comment type="caution">
    <text evidence="6">The sequence shown here is derived from an EMBL/GenBank/DDBJ whole genome shotgun (WGS) entry which is preliminary data.</text>
</comment>
<evidence type="ECO:0000313" key="7">
    <source>
        <dbReference type="Proteomes" id="UP000582837"/>
    </source>
</evidence>
<dbReference type="SUPFAM" id="SSF51735">
    <property type="entry name" value="NAD(P)-binding Rossmann-fold domains"/>
    <property type="match status" value="1"/>
</dbReference>
<dbReference type="EMBL" id="JACHIA010000012">
    <property type="protein sequence ID" value="MBB6072054.1"/>
    <property type="molecule type" value="Genomic_DNA"/>
</dbReference>
<evidence type="ECO:0000256" key="1">
    <source>
        <dbReference type="ARBA" id="ARBA00023002"/>
    </source>
</evidence>
<reference evidence="6 7" key="1">
    <citation type="submission" date="2020-08" db="EMBL/GenBank/DDBJ databases">
        <title>Genomic Encyclopedia of Type Strains, Phase IV (KMG-IV): sequencing the most valuable type-strain genomes for metagenomic binning, comparative biology and taxonomic classification.</title>
        <authorList>
            <person name="Goeker M."/>
        </authorList>
    </citation>
    <scope>NUCLEOTIDE SEQUENCE [LARGE SCALE GENOMIC DNA]</scope>
    <source>
        <strain evidence="6 7">DSM 29007</strain>
    </source>
</reference>